<dbReference type="RefSeq" id="WP_377367107.1">
    <property type="nucleotide sequence ID" value="NZ_JAOTJD010000002.1"/>
</dbReference>
<evidence type="ECO:0000313" key="1">
    <source>
        <dbReference type="EMBL" id="MFD3262719.1"/>
    </source>
</evidence>
<proteinExistence type="predicted"/>
<gene>
    <name evidence="1" type="ORF">OCL97_01940</name>
</gene>
<sequence>MTTITTTTSHPATRNDRRRLIPIRSGWALDAAALLDEARPGFLRRLIGAKPRERQAVFTAFDHEVLRDPVGFVEAATATTPDPADALGEVADLLLELSPKAVIEASVGLVPDGLLGALDRAGEHPLARGDYAKLVDLLAGSGPDGRARRLALRYCRDITSPRLAVIERLHPSLLHVNLMPKVRCAEHADFANTIVETILEHSSTATPESIAQAVSDTKGRFTLSSFLTELLMKNVDRLPEPPFETDPAILRPLRTPEDFRETGTRFRNCLGNKLVSHALVGRAAFYEFQGKAIAVVIRTQDAWVLGRVHMQRNGMAEPEVVGEVRAAFAAAGVRCLLPYVPEGRMAAVAELFDPLGQMSFMLDADMWEA</sequence>
<keyword evidence="2" id="KW-1185">Reference proteome</keyword>
<protein>
    <submittedName>
        <fullName evidence="1">Uncharacterized protein</fullName>
    </submittedName>
</protein>
<reference evidence="1 2" key="1">
    <citation type="submission" date="2022-09" db="EMBL/GenBank/DDBJ databases">
        <title>New species of Phenylobacterium.</title>
        <authorList>
            <person name="Mieszkin S."/>
        </authorList>
    </citation>
    <scope>NUCLEOTIDE SEQUENCE [LARGE SCALE GENOMIC DNA]</scope>
    <source>
        <strain evidence="1 2">HK31-G</strain>
    </source>
</reference>
<dbReference type="EMBL" id="JAOTJD010000002">
    <property type="protein sequence ID" value="MFD3262719.1"/>
    <property type="molecule type" value="Genomic_DNA"/>
</dbReference>
<evidence type="ECO:0000313" key="2">
    <source>
        <dbReference type="Proteomes" id="UP001598130"/>
    </source>
</evidence>
<accession>A0ABW6CI16</accession>
<organism evidence="1 2">
    <name type="scientific">Phenylobacterium ferrooxidans</name>
    <dbReference type="NCBI Taxonomy" id="2982689"/>
    <lineage>
        <taxon>Bacteria</taxon>
        <taxon>Pseudomonadati</taxon>
        <taxon>Pseudomonadota</taxon>
        <taxon>Alphaproteobacteria</taxon>
        <taxon>Caulobacterales</taxon>
        <taxon>Caulobacteraceae</taxon>
        <taxon>Phenylobacterium</taxon>
    </lineage>
</organism>
<dbReference type="Proteomes" id="UP001598130">
    <property type="component" value="Unassembled WGS sequence"/>
</dbReference>
<name>A0ABW6CI16_9CAUL</name>
<comment type="caution">
    <text evidence="1">The sequence shown here is derived from an EMBL/GenBank/DDBJ whole genome shotgun (WGS) entry which is preliminary data.</text>
</comment>